<comment type="pathway">
    <text evidence="1">Phospholipid metabolism; phosphatidylcholine biosynthesis.</text>
</comment>
<evidence type="ECO:0000256" key="8">
    <source>
        <dbReference type="ARBA" id="ARBA00047841"/>
    </source>
</evidence>
<reference evidence="10 11" key="1">
    <citation type="journal article" date="2020" name="bioRxiv">
        <title>Metabolic contributions of an alphaproteobacterial endosymbiont in the apicomplexan Cardiosporidium cionae.</title>
        <authorList>
            <person name="Hunter E.S."/>
            <person name="Paight C.J."/>
            <person name="Lane C.E."/>
        </authorList>
    </citation>
    <scope>NUCLEOTIDE SEQUENCE [LARGE SCALE GENOMIC DNA]</scope>
    <source>
        <strain evidence="10">ESH_2018</strain>
    </source>
</reference>
<keyword evidence="3" id="KW-0489">Methyltransferase</keyword>
<comment type="catalytic activity">
    <reaction evidence="6">
        <text>N,N-dimethylethanolamine phosphate + S-adenosyl-L-methionine = phosphocholine + S-adenosyl-L-homocysteine + H(+)</text>
        <dbReference type="Rhea" id="RHEA:25325"/>
        <dbReference type="ChEBI" id="CHEBI:15378"/>
        <dbReference type="ChEBI" id="CHEBI:57856"/>
        <dbReference type="ChEBI" id="CHEBI:58641"/>
        <dbReference type="ChEBI" id="CHEBI:59789"/>
        <dbReference type="ChEBI" id="CHEBI:295975"/>
        <dbReference type="EC" id="2.1.1.103"/>
    </reaction>
    <physiologicalReaction direction="left-to-right" evidence="6">
        <dbReference type="Rhea" id="RHEA:25326"/>
    </physiologicalReaction>
</comment>
<dbReference type="EC" id="2.1.1.103" evidence="5"/>
<proteinExistence type="predicted"/>
<dbReference type="PANTHER" id="PTHR44307:SF2">
    <property type="entry name" value="PHOSPHOETHANOLAMINE METHYLTRANSFERASE ISOFORM X1"/>
    <property type="match status" value="1"/>
</dbReference>
<evidence type="ECO:0000313" key="11">
    <source>
        <dbReference type="Proteomes" id="UP000823046"/>
    </source>
</evidence>
<sequence>MAATATESDRFQSFLDSKQYTLNGNFSRLAGVGILRYEFVFGEGYISSGGIETTKELLNTLTLPKGSRVLDIGSGIGGGCAFLADRFGVHVHGVDLSANVVAIAQERYGGRSDLKFEVADAVTLELPPASLDLIYSRDSILHLSVEQKRILFTNCFKWLKPGGQVFITDYCAISQDMWDSEFSAYVKSRGYTLLSVEGYAALLEEVGFKVKIQRDITERWIQSLISERSLLKNKESEFLKRFKQEDFNELSSSWEAKIERAQKHIQLWGFFTAIKP</sequence>
<evidence type="ECO:0000256" key="4">
    <source>
        <dbReference type="ARBA" id="ARBA00022679"/>
    </source>
</evidence>
<gene>
    <name evidence="10" type="ORF">IE077_003590</name>
</gene>
<evidence type="ECO:0000259" key="9">
    <source>
        <dbReference type="Pfam" id="PF13649"/>
    </source>
</evidence>
<evidence type="ECO:0000256" key="6">
    <source>
        <dbReference type="ARBA" id="ARBA00047619"/>
    </source>
</evidence>
<keyword evidence="4" id="KW-0808">Transferase</keyword>
<evidence type="ECO:0000256" key="3">
    <source>
        <dbReference type="ARBA" id="ARBA00022603"/>
    </source>
</evidence>
<dbReference type="Gene3D" id="3.40.50.150">
    <property type="entry name" value="Vaccinia Virus protein VP39"/>
    <property type="match status" value="1"/>
</dbReference>
<organism evidence="10 11">
    <name type="scientific">Cardiosporidium cionae</name>
    <dbReference type="NCBI Taxonomy" id="476202"/>
    <lineage>
        <taxon>Eukaryota</taxon>
        <taxon>Sar</taxon>
        <taxon>Alveolata</taxon>
        <taxon>Apicomplexa</taxon>
        <taxon>Aconoidasida</taxon>
        <taxon>Nephromycida</taxon>
        <taxon>Cardiosporidium</taxon>
    </lineage>
</organism>
<dbReference type="SUPFAM" id="SSF53335">
    <property type="entry name" value="S-adenosyl-L-methionine-dependent methyltransferases"/>
    <property type="match status" value="1"/>
</dbReference>
<evidence type="ECO:0000313" key="10">
    <source>
        <dbReference type="EMBL" id="KAF8820085.1"/>
    </source>
</evidence>
<comment type="catalytic activity">
    <reaction evidence="8">
        <text>N-methylethanolamine phosphate + S-adenosyl-L-methionine = N,N-dimethylethanolamine phosphate + S-adenosyl-L-homocysteine + H(+)</text>
        <dbReference type="Rhea" id="RHEA:25321"/>
        <dbReference type="ChEBI" id="CHEBI:15378"/>
        <dbReference type="ChEBI" id="CHEBI:57781"/>
        <dbReference type="ChEBI" id="CHEBI:57856"/>
        <dbReference type="ChEBI" id="CHEBI:58641"/>
        <dbReference type="ChEBI" id="CHEBI:59789"/>
        <dbReference type="EC" id="2.1.1.103"/>
    </reaction>
    <physiologicalReaction direction="left-to-right" evidence="8">
        <dbReference type="Rhea" id="RHEA:25322"/>
    </physiologicalReaction>
</comment>
<comment type="pathway">
    <text evidence="2">Lipid metabolism.</text>
</comment>
<dbReference type="CDD" id="cd02440">
    <property type="entry name" value="AdoMet_MTases"/>
    <property type="match status" value="1"/>
</dbReference>
<keyword evidence="11" id="KW-1185">Reference proteome</keyword>
<evidence type="ECO:0000256" key="1">
    <source>
        <dbReference type="ARBA" id="ARBA00004969"/>
    </source>
</evidence>
<dbReference type="InterPro" id="IPR041698">
    <property type="entry name" value="Methyltransf_25"/>
</dbReference>
<dbReference type="Pfam" id="PF13649">
    <property type="entry name" value="Methyltransf_25"/>
    <property type="match status" value="1"/>
</dbReference>
<evidence type="ECO:0000256" key="7">
    <source>
        <dbReference type="ARBA" id="ARBA00047622"/>
    </source>
</evidence>
<feature type="domain" description="Methyltransferase" evidence="9">
    <location>
        <begin position="69"/>
        <end position="163"/>
    </location>
</feature>
<comment type="catalytic activity">
    <reaction evidence="7">
        <text>phosphoethanolamine + S-adenosyl-L-methionine = N-methylethanolamine phosphate + S-adenosyl-L-homocysteine + H(+)</text>
        <dbReference type="Rhea" id="RHEA:20365"/>
        <dbReference type="ChEBI" id="CHEBI:15378"/>
        <dbReference type="ChEBI" id="CHEBI:57781"/>
        <dbReference type="ChEBI" id="CHEBI:57856"/>
        <dbReference type="ChEBI" id="CHEBI:58190"/>
        <dbReference type="ChEBI" id="CHEBI:59789"/>
        <dbReference type="EC" id="2.1.1.103"/>
    </reaction>
    <physiologicalReaction direction="left-to-right" evidence="7">
        <dbReference type="Rhea" id="RHEA:20366"/>
    </physiologicalReaction>
</comment>
<evidence type="ECO:0000256" key="2">
    <source>
        <dbReference type="ARBA" id="ARBA00005189"/>
    </source>
</evidence>
<protein>
    <recommendedName>
        <fullName evidence="5">phosphoethanolamine N-methyltransferase</fullName>
        <ecNumber evidence="5">2.1.1.103</ecNumber>
    </recommendedName>
</protein>
<name>A0ABQ7J7W5_9APIC</name>
<dbReference type="EMBL" id="JADAQX010000485">
    <property type="protein sequence ID" value="KAF8820085.1"/>
    <property type="molecule type" value="Genomic_DNA"/>
</dbReference>
<dbReference type="PANTHER" id="PTHR44307">
    <property type="entry name" value="PHOSPHOETHANOLAMINE METHYLTRANSFERASE"/>
    <property type="match status" value="1"/>
</dbReference>
<accession>A0ABQ7J7W5</accession>
<dbReference type="InterPro" id="IPR029063">
    <property type="entry name" value="SAM-dependent_MTases_sf"/>
</dbReference>
<evidence type="ECO:0000256" key="5">
    <source>
        <dbReference type="ARBA" id="ARBA00035674"/>
    </source>
</evidence>
<dbReference type="Proteomes" id="UP000823046">
    <property type="component" value="Unassembled WGS sequence"/>
</dbReference>
<comment type="caution">
    <text evidence="10">The sequence shown here is derived from an EMBL/GenBank/DDBJ whole genome shotgun (WGS) entry which is preliminary data.</text>
</comment>